<sequence length="78" mass="7737">MTVILARACFVDKAFIGGRVLLSSSTGGLGSGGLGSGDLGLKAGDVLFFHSGVELGFTAGAGDVLFFHSGVELVFTAG</sequence>
<accession>A0AAE0FIS4</accession>
<keyword evidence="2" id="KW-1185">Reference proteome</keyword>
<comment type="caution">
    <text evidence="1">The sequence shown here is derived from an EMBL/GenBank/DDBJ whole genome shotgun (WGS) entry which is preliminary data.</text>
</comment>
<dbReference type="EMBL" id="LGRX02017631">
    <property type="protein sequence ID" value="KAK3260500.1"/>
    <property type="molecule type" value="Genomic_DNA"/>
</dbReference>
<proteinExistence type="predicted"/>
<dbReference type="AlphaFoldDB" id="A0AAE0FIS4"/>
<name>A0AAE0FIS4_9CHLO</name>
<protein>
    <submittedName>
        <fullName evidence="1">Uncharacterized protein</fullName>
    </submittedName>
</protein>
<gene>
    <name evidence="1" type="ORF">CYMTET_30541</name>
</gene>
<organism evidence="1 2">
    <name type="scientific">Cymbomonas tetramitiformis</name>
    <dbReference type="NCBI Taxonomy" id="36881"/>
    <lineage>
        <taxon>Eukaryota</taxon>
        <taxon>Viridiplantae</taxon>
        <taxon>Chlorophyta</taxon>
        <taxon>Pyramimonadophyceae</taxon>
        <taxon>Pyramimonadales</taxon>
        <taxon>Pyramimonadaceae</taxon>
        <taxon>Cymbomonas</taxon>
    </lineage>
</organism>
<evidence type="ECO:0000313" key="1">
    <source>
        <dbReference type="EMBL" id="KAK3260500.1"/>
    </source>
</evidence>
<reference evidence="1 2" key="1">
    <citation type="journal article" date="2015" name="Genome Biol. Evol.">
        <title>Comparative Genomics of a Bacterivorous Green Alga Reveals Evolutionary Causalities and Consequences of Phago-Mixotrophic Mode of Nutrition.</title>
        <authorList>
            <person name="Burns J.A."/>
            <person name="Paasch A."/>
            <person name="Narechania A."/>
            <person name="Kim E."/>
        </authorList>
    </citation>
    <scope>NUCLEOTIDE SEQUENCE [LARGE SCALE GENOMIC DNA]</scope>
    <source>
        <strain evidence="1 2">PLY_AMNH</strain>
    </source>
</reference>
<feature type="non-terminal residue" evidence="1">
    <location>
        <position position="78"/>
    </location>
</feature>
<dbReference type="Proteomes" id="UP001190700">
    <property type="component" value="Unassembled WGS sequence"/>
</dbReference>
<evidence type="ECO:0000313" key="2">
    <source>
        <dbReference type="Proteomes" id="UP001190700"/>
    </source>
</evidence>